<dbReference type="FunFam" id="3.65.10.10:FF:000005">
    <property type="entry name" value="3-phosphoshikimate 1-carboxyvinyltransferase"/>
    <property type="match status" value="1"/>
</dbReference>
<feature type="binding site" evidence="9">
    <location>
        <position position="389"/>
    </location>
    <ligand>
        <name>phosphoenolpyruvate</name>
        <dbReference type="ChEBI" id="CHEBI:58702"/>
    </ligand>
</feature>
<keyword evidence="4 9" id="KW-0963">Cytoplasm</keyword>
<dbReference type="Pfam" id="PF00275">
    <property type="entry name" value="EPSP_synthase"/>
    <property type="match status" value="1"/>
</dbReference>
<feature type="binding site" evidence="9">
    <location>
        <position position="347"/>
    </location>
    <ligand>
        <name>phosphoenolpyruvate</name>
        <dbReference type="ChEBI" id="CHEBI:58702"/>
    </ligand>
</feature>
<evidence type="ECO:0000313" key="12">
    <source>
        <dbReference type="Proteomes" id="UP000675284"/>
    </source>
</evidence>
<dbReference type="GO" id="GO:0003866">
    <property type="term" value="F:3-phosphoshikimate 1-carboxyvinyltransferase activity"/>
    <property type="evidence" value="ECO:0007669"/>
    <property type="project" value="UniProtKB-UniRule"/>
</dbReference>
<dbReference type="GO" id="GO:0008652">
    <property type="term" value="P:amino acid biosynthetic process"/>
    <property type="evidence" value="ECO:0007669"/>
    <property type="project" value="UniProtKB-KW"/>
</dbReference>
<dbReference type="PROSITE" id="PS00104">
    <property type="entry name" value="EPSP_SYNTHASE_1"/>
    <property type="match status" value="1"/>
</dbReference>
<keyword evidence="6 9" id="KW-0808">Transferase</keyword>
<evidence type="ECO:0000256" key="7">
    <source>
        <dbReference type="ARBA" id="ARBA00023141"/>
    </source>
</evidence>
<evidence type="ECO:0000256" key="6">
    <source>
        <dbReference type="ARBA" id="ARBA00022679"/>
    </source>
</evidence>
<dbReference type="GO" id="GO:0005737">
    <property type="term" value="C:cytoplasm"/>
    <property type="evidence" value="ECO:0007669"/>
    <property type="project" value="UniProtKB-SubCell"/>
</dbReference>
<dbReference type="RefSeq" id="WP_026681009.1">
    <property type="nucleotide sequence ID" value="NZ_BAAACY010000122.1"/>
</dbReference>
<dbReference type="EMBL" id="JAGSOT010000012">
    <property type="protein sequence ID" value="MBR7795561.1"/>
    <property type="molecule type" value="Genomic_DNA"/>
</dbReference>
<feature type="binding site" evidence="9">
    <location>
        <position position="23"/>
    </location>
    <ligand>
        <name>3-phosphoshikimate</name>
        <dbReference type="ChEBI" id="CHEBI:145989"/>
    </ligand>
</feature>
<dbReference type="PANTHER" id="PTHR21090">
    <property type="entry name" value="AROM/DEHYDROQUINATE SYNTHASE"/>
    <property type="match status" value="1"/>
</dbReference>
<comment type="catalytic activity">
    <reaction evidence="8">
        <text>3-phosphoshikimate + phosphoenolpyruvate = 5-O-(1-carboxyvinyl)-3-phosphoshikimate + phosphate</text>
        <dbReference type="Rhea" id="RHEA:21256"/>
        <dbReference type="ChEBI" id="CHEBI:43474"/>
        <dbReference type="ChEBI" id="CHEBI:57701"/>
        <dbReference type="ChEBI" id="CHEBI:58702"/>
        <dbReference type="ChEBI" id="CHEBI:145989"/>
        <dbReference type="EC" id="2.5.1.19"/>
    </reaction>
    <physiologicalReaction direction="left-to-right" evidence="8">
        <dbReference type="Rhea" id="RHEA:21257"/>
    </physiologicalReaction>
</comment>
<dbReference type="InterPro" id="IPR001986">
    <property type="entry name" value="Enolpyruvate_Tfrase_dom"/>
</dbReference>
<dbReference type="GO" id="GO:0009423">
    <property type="term" value="P:chorismate biosynthetic process"/>
    <property type="evidence" value="ECO:0007669"/>
    <property type="project" value="UniProtKB-UniRule"/>
</dbReference>
<dbReference type="Gene3D" id="3.65.10.10">
    <property type="entry name" value="Enolpyruvate transferase domain"/>
    <property type="match status" value="2"/>
</dbReference>
<dbReference type="SUPFAM" id="SSF55205">
    <property type="entry name" value="EPT/RTPC-like"/>
    <property type="match status" value="1"/>
</dbReference>
<dbReference type="AlphaFoldDB" id="A0A941DTQ8"/>
<evidence type="ECO:0000256" key="9">
    <source>
        <dbReference type="HAMAP-Rule" id="MF_00210"/>
    </source>
</evidence>
<feature type="binding site" evidence="9">
    <location>
        <position position="28"/>
    </location>
    <ligand>
        <name>3-phosphoshikimate</name>
        <dbReference type="ChEBI" id="CHEBI:145989"/>
    </ligand>
</feature>
<dbReference type="PIRSF" id="PIRSF000505">
    <property type="entry name" value="EPSPS"/>
    <property type="match status" value="1"/>
</dbReference>
<feature type="binding site" evidence="9">
    <location>
        <position position="23"/>
    </location>
    <ligand>
        <name>phosphoenolpyruvate</name>
        <dbReference type="ChEBI" id="CHEBI:58702"/>
    </ligand>
</feature>
<dbReference type="InterPro" id="IPR036968">
    <property type="entry name" value="Enolpyruvate_Tfrase_sf"/>
</dbReference>
<keyword evidence="7 9" id="KW-0057">Aromatic amino acid biosynthesis</keyword>
<evidence type="ECO:0000256" key="2">
    <source>
        <dbReference type="ARBA" id="ARBA00004811"/>
    </source>
</evidence>
<feature type="binding site" evidence="9">
    <location>
        <position position="95"/>
    </location>
    <ligand>
        <name>phosphoenolpyruvate</name>
        <dbReference type="ChEBI" id="CHEBI:58702"/>
    </ligand>
</feature>
<comment type="subcellular location">
    <subcellularLocation>
        <location evidence="9">Cytoplasm</location>
    </subcellularLocation>
</comment>
<evidence type="ECO:0000313" key="11">
    <source>
        <dbReference type="EMBL" id="MBR7795561.1"/>
    </source>
</evidence>
<evidence type="ECO:0000256" key="5">
    <source>
        <dbReference type="ARBA" id="ARBA00022605"/>
    </source>
</evidence>
<comment type="caution">
    <text evidence="9">Lacks conserved residue(s) required for the propagation of feature annotation.</text>
</comment>
<keyword evidence="5 9" id="KW-0028">Amino-acid biosynthesis</keyword>
<feature type="binding site" evidence="9">
    <location>
        <position position="170"/>
    </location>
    <ligand>
        <name>3-phosphoshikimate</name>
        <dbReference type="ChEBI" id="CHEBI:145989"/>
    </ligand>
</feature>
<feature type="binding site" evidence="9">
    <location>
        <position position="24"/>
    </location>
    <ligand>
        <name>3-phosphoshikimate</name>
        <dbReference type="ChEBI" id="CHEBI:145989"/>
    </ligand>
</feature>
<comment type="caution">
    <text evidence="11">The sequence shown here is derived from an EMBL/GenBank/DDBJ whole genome shotgun (WGS) entry which is preliminary data.</text>
</comment>
<dbReference type="InterPro" id="IPR013792">
    <property type="entry name" value="RNA3'P_cycl/enolpyr_Trfase_a/b"/>
</dbReference>
<feature type="binding site" evidence="9">
    <location>
        <position position="343"/>
    </location>
    <ligand>
        <name>3-phosphoshikimate</name>
        <dbReference type="ChEBI" id="CHEBI:145989"/>
    </ligand>
</feature>
<feature type="domain" description="Enolpyruvate transferase" evidence="10">
    <location>
        <begin position="10"/>
        <end position="424"/>
    </location>
</feature>
<dbReference type="GO" id="GO:0009073">
    <property type="term" value="P:aromatic amino acid family biosynthetic process"/>
    <property type="evidence" value="ECO:0007669"/>
    <property type="project" value="UniProtKB-KW"/>
</dbReference>
<evidence type="ECO:0000259" key="10">
    <source>
        <dbReference type="Pfam" id="PF00275"/>
    </source>
</evidence>
<accession>A0A941DTQ8</accession>
<dbReference type="InterPro" id="IPR023193">
    <property type="entry name" value="EPSP_synthase_CS"/>
</dbReference>
<feature type="binding site" evidence="9">
    <location>
        <position position="170"/>
    </location>
    <ligand>
        <name>phosphoenolpyruvate</name>
        <dbReference type="ChEBI" id="CHEBI:58702"/>
    </ligand>
</feature>
<evidence type="ECO:0000256" key="8">
    <source>
        <dbReference type="ARBA" id="ARBA00044633"/>
    </source>
</evidence>
<dbReference type="FunFam" id="3.65.10.10:FF:000006">
    <property type="entry name" value="3-phosphoshikimate 1-carboxyvinyltransferase"/>
    <property type="match status" value="1"/>
</dbReference>
<protein>
    <recommendedName>
        <fullName evidence="9">3-phosphoshikimate 1-carboxyvinyltransferase</fullName>
        <ecNumber evidence="9">2.5.1.19</ecNumber>
    </recommendedName>
    <alternativeName>
        <fullName evidence="9">5-enolpyruvylshikimate-3-phosphate synthase</fullName>
        <shortName evidence="9">EPSP synthase</shortName>
        <shortName evidence="9">EPSPS</shortName>
    </alternativeName>
</protein>
<dbReference type="Proteomes" id="UP000675284">
    <property type="component" value="Unassembled WGS sequence"/>
</dbReference>
<name>A0A941DTQ8_9BACI</name>
<reference evidence="11" key="1">
    <citation type="submission" date="2021-04" db="EMBL/GenBank/DDBJ databases">
        <title>Isolation and polyphasic classification of algal microorganism.</title>
        <authorList>
            <person name="Wang S."/>
        </authorList>
    </citation>
    <scope>NUCLEOTIDE SEQUENCE</scope>
    <source>
        <strain evidence="11">720a</strain>
    </source>
</reference>
<dbReference type="NCBIfam" id="TIGR01356">
    <property type="entry name" value="aroA"/>
    <property type="match status" value="1"/>
</dbReference>
<dbReference type="CDD" id="cd01556">
    <property type="entry name" value="EPSP_synthase"/>
    <property type="match status" value="1"/>
</dbReference>
<dbReference type="HAMAP" id="MF_00210">
    <property type="entry name" value="EPSP_synth"/>
    <property type="match status" value="1"/>
</dbReference>
<feature type="binding site" evidence="9">
    <location>
        <position position="316"/>
    </location>
    <ligand>
        <name>3-phosphoshikimate</name>
        <dbReference type="ChEBI" id="CHEBI:145989"/>
    </ligand>
</feature>
<feature type="binding site" evidence="9">
    <location>
        <position position="168"/>
    </location>
    <ligand>
        <name>3-phosphoshikimate</name>
        <dbReference type="ChEBI" id="CHEBI:145989"/>
    </ligand>
</feature>
<comment type="pathway">
    <text evidence="2 9">Metabolic intermediate biosynthesis; chorismate biosynthesis; chorismate from D-erythrose 4-phosphate and phosphoenolpyruvate: step 6/7.</text>
</comment>
<comment type="similarity">
    <text evidence="3 9">Belongs to the EPSP synthase family.</text>
</comment>
<dbReference type="EC" id="2.5.1.19" evidence="9"/>
<gene>
    <name evidence="9 11" type="primary">aroA</name>
    <name evidence="11" type="ORF">KCX74_05835</name>
</gene>
<keyword evidence="12" id="KW-1185">Reference proteome</keyword>
<feature type="active site" description="Proton acceptor" evidence="9">
    <location>
        <position position="316"/>
    </location>
</feature>
<sequence>MKEQKLLPTENPLRGEIEVPGDKSISHRSVIFGALANGVTRVSHFLDSEDCMRTVTAFREMGVSIEKQGNSLLIDGKGPEALIEPKEPLYFGNSGTTARLMIGVLAGLPFFTTAYGDVSLTNRPMNRVVDPLRLMGAIIDGRLEGSKLPLAIRGNGLTGIEYRLPVKSAQVKSAVLLAGLLADGKTTVEESTVSRNHTETMLQAFGASILIEGSTVSLQGKQPLTATDIYVPGDISSAAFFLVAAAIVPGSNVTLLNVGLNESRTGIIDVLKAMGAAVEVGNIHRKGGELLGNISITYQDLHATTIEGDMIPRLIDEIPVIALLATQAKGRTIIKDAKELRVKETDRIKAVTEVLTSLGARIEEREDGLIVEGKSKLTGNKVASYHDHRMAMMATIASLITDGEVVIDDISPVSTSYPRFFQDLQQMK</sequence>
<comment type="subunit">
    <text evidence="9">Monomer.</text>
</comment>
<dbReference type="InterPro" id="IPR006264">
    <property type="entry name" value="EPSP_synthase"/>
</dbReference>
<feature type="binding site" evidence="9">
    <location>
        <position position="123"/>
    </location>
    <ligand>
        <name>phosphoenolpyruvate</name>
        <dbReference type="ChEBI" id="CHEBI:58702"/>
    </ligand>
</feature>
<proteinExistence type="inferred from homology"/>
<organism evidence="11 12">
    <name type="scientific">Virgibacillus salarius</name>
    <dbReference type="NCBI Taxonomy" id="447199"/>
    <lineage>
        <taxon>Bacteria</taxon>
        <taxon>Bacillati</taxon>
        <taxon>Bacillota</taxon>
        <taxon>Bacilli</taxon>
        <taxon>Bacillales</taxon>
        <taxon>Bacillaceae</taxon>
        <taxon>Virgibacillus</taxon>
    </lineage>
</organism>
<evidence type="ECO:0000256" key="4">
    <source>
        <dbReference type="ARBA" id="ARBA00022490"/>
    </source>
</evidence>
<evidence type="ECO:0000256" key="3">
    <source>
        <dbReference type="ARBA" id="ARBA00009948"/>
    </source>
</evidence>
<comment type="function">
    <text evidence="1 9">Catalyzes the transfer of the enolpyruvyl moiety of phosphoenolpyruvate (PEP) to the 5-hydroxyl of shikimate-3-phosphate (S3P) to produce enolpyruvyl shikimate-3-phosphate and inorganic phosphate.</text>
</comment>
<dbReference type="PANTHER" id="PTHR21090:SF5">
    <property type="entry name" value="PENTAFUNCTIONAL AROM POLYPEPTIDE"/>
    <property type="match status" value="1"/>
</dbReference>
<evidence type="ECO:0000256" key="1">
    <source>
        <dbReference type="ARBA" id="ARBA00002174"/>
    </source>
</evidence>
<dbReference type="PROSITE" id="PS00885">
    <property type="entry name" value="EPSP_SYNTHASE_2"/>
    <property type="match status" value="1"/>
</dbReference>